<dbReference type="InterPro" id="IPR016140">
    <property type="entry name" value="Bifunc_inhib/LTP/seed_store"/>
</dbReference>
<evidence type="ECO:0000256" key="9">
    <source>
        <dbReference type="ARBA" id="ARBA00023288"/>
    </source>
</evidence>
<dbReference type="EMBL" id="KB870806">
    <property type="protein sequence ID" value="EOA34305.1"/>
    <property type="molecule type" value="Genomic_DNA"/>
</dbReference>
<evidence type="ECO:0000256" key="5">
    <source>
        <dbReference type="ARBA" id="ARBA00022729"/>
    </source>
</evidence>
<keyword evidence="4" id="KW-0336">GPI-anchor</keyword>
<reference evidence="13" key="1">
    <citation type="journal article" date="2013" name="Nat. Genet.">
        <title>The Capsella rubella genome and the genomic consequences of rapid mating system evolution.</title>
        <authorList>
            <person name="Slotte T."/>
            <person name="Hazzouri K.M."/>
            <person name="Agren J.A."/>
            <person name="Koenig D."/>
            <person name="Maumus F."/>
            <person name="Guo Y.L."/>
            <person name="Steige K."/>
            <person name="Platts A.E."/>
            <person name="Escobar J.S."/>
            <person name="Newman L.K."/>
            <person name="Wang W."/>
            <person name="Mandakova T."/>
            <person name="Vello E."/>
            <person name="Smith L.M."/>
            <person name="Henz S.R."/>
            <person name="Steffen J."/>
            <person name="Takuno S."/>
            <person name="Brandvain Y."/>
            <person name="Coop G."/>
            <person name="Andolfatto P."/>
            <person name="Hu T.T."/>
            <person name="Blanchette M."/>
            <person name="Clark R.M."/>
            <person name="Quesneville H."/>
            <person name="Nordborg M."/>
            <person name="Gaut B.S."/>
            <person name="Lysak M.A."/>
            <person name="Jenkins J."/>
            <person name="Grimwood J."/>
            <person name="Chapman J."/>
            <person name="Prochnik S."/>
            <person name="Shu S."/>
            <person name="Rokhsar D."/>
            <person name="Schmutz J."/>
            <person name="Weigel D."/>
            <person name="Wright S.I."/>
        </authorList>
    </citation>
    <scope>NUCLEOTIDE SEQUENCE [LARGE SCALE GENOMIC DNA]</scope>
    <source>
        <strain evidence="13">cv. Monte Gargano</strain>
    </source>
</reference>
<evidence type="ECO:0000313" key="12">
    <source>
        <dbReference type="EMBL" id="EOA34305.1"/>
    </source>
</evidence>
<dbReference type="Pfam" id="PF14368">
    <property type="entry name" value="LTP_2"/>
    <property type="match status" value="1"/>
</dbReference>
<keyword evidence="7" id="KW-1015">Disulfide bond</keyword>
<dbReference type="KEGG" id="crb:17895396"/>
<keyword evidence="9" id="KW-0449">Lipoprotein</keyword>
<evidence type="ECO:0000256" key="1">
    <source>
        <dbReference type="ARBA" id="ARBA00004609"/>
    </source>
</evidence>
<dbReference type="OrthoDB" id="1925812at2759"/>
<gene>
    <name evidence="12" type="ORF">CARUB_v10021822mg</name>
</gene>
<dbReference type="GO" id="GO:0098552">
    <property type="term" value="C:side of membrane"/>
    <property type="evidence" value="ECO:0007669"/>
    <property type="project" value="UniProtKB-KW"/>
</dbReference>
<evidence type="ECO:0000256" key="7">
    <source>
        <dbReference type="ARBA" id="ARBA00023157"/>
    </source>
</evidence>
<dbReference type="GO" id="GO:0005886">
    <property type="term" value="C:plasma membrane"/>
    <property type="evidence" value="ECO:0007669"/>
    <property type="project" value="UniProtKB-SubCell"/>
</dbReference>
<evidence type="ECO:0000256" key="3">
    <source>
        <dbReference type="ARBA" id="ARBA00022475"/>
    </source>
</evidence>
<keyword evidence="5 10" id="KW-0732">Signal</keyword>
<evidence type="ECO:0000256" key="6">
    <source>
        <dbReference type="ARBA" id="ARBA00023136"/>
    </source>
</evidence>
<keyword evidence="3" id="KW-1003">Cell membrane</keyword>
<evidence type="ECO:0000259" key="11">
    <source>
        <dbReference type="Pfam" id="PF14368"/>
    </source>
</evidence>
<dbReference type="Proteomes" id="UP000029121">
    <property type="component" value="Unassembled WGS sequence"/>
</dbReference>
<comment type="subcellular location">
    <subcellularLocation>
        <location evidence="1">Cell membrane</location>
        <topology evidence="1">Lipid-anchor</topology>
        <topology evidence="1">GPI-anchor</topology>
    </subcellularLocation>
</comment>
<evidence type="ECO:0000256" key="4">
    <source>
        <dbReference type="ARBA" id="ARBA00022622"/>
    </source>
</evidence>
<dbReference type="PANTHER" id="PTHR33044">
    <property type="entry name" value="BIFUNCTIONAL INHIBITOR/LIPID-TRANSFER PROTEIN/SEED STORAGE 2S ALBUMIN SUPERFAMILY PROTEIN-RELATED"/>
    <property type="match status" value="1"/>
</dbReference>
<keyword evidence="13" id="KW-1185">Reference proteome</keyword>
<keyword evidence="6" id="KW-0472">Membrane</keyword>
<dbReference type="Gene3D" id="1.10.110.10">
    <property type="entry name" value="Plant lipid-transfer and hydrophobic proteins"/>
    <property type="match status" value="1"/>
</dbReference>
<dbReference type="STRING" id="81985.R0I869"/>
<evidence type="ECO:0000256" key="2">
    <source>
        <dbReference type="ARBA" id="ARBA00009748"/>
    </source>
</evidence>
<evidence type="ECO:0000256" key="10">
    <source>
        <dbReference type="SAM" id="SignalP"/>
    </source>
</evidence>
<evidence type="ECO:0000256" key="8">
    <source>
        <dbReference type="ARBA" id="ARBA00023180"/>
    </source>
</evidence>
<dbReference type="InterPro" id="IPR043325">
    <property type="entry name" value="LTSS"/>
</dbReference>
<dbReference type="CDD" id="cd00010">
    <property type="entry name" value="AAI_LTSS"/>
    <property type="match status" value="1"/>
</dbReference>
<accession>R0I869</accession>
<dbReference type="AlphaFoldDB" id="R0I869"/>
<feature type="signal peptide" evidence="10">
    <location>
        <begin position="1"/>
        <end position="24"/>
    </location>
</feature>
<sequence>MGITRIFGVVVTIVITLFSVQVTAQIIEEAQEAMRCVTKLLPCGPYIHLSIPPPPWCCTPMKEIAENNSTCLCAAFNHPEMLRFIALTKESALNLLSSCGVPYDLSLCTTNPSSPSALPEAASNGMHAFTFSFFFFGLMLLSNQKLYFGLCAIF</sequence>
<proteinExistence type="inferred from homology"/>
<feature type="domain" description="Bifunctional inhibitor/plant lipid transfer protein/seed storage helical" evidence="11">
    <location>
        <begin position="19"/>
        <end position="108"/>
    </location>
</feature>
<dbReference type="SUPFAM" id="SSF47699">
    <property type="entry name" value="Bifunctional inhibitor/lipid-transfer protein/seed storage 2S albumin"/>
    <property type="match status" value="1"/>
</dbReference>
<name>R0I869_9BRAS</name>
<organism evidence="12 13">
    <name type="scientific">Capsella rubella</name>
    <dbReference type="NCBI Taxonomy" id="81985"/>
    <lineage>
        <taxon>Eukaryota</taxon>
        <taxon>Viridiplantae</taxon>
        <taxon>Streptophyta</taxon>
        <taxon>Embryophyta</taxon>
        <taxon>Tracheophyta</taxon>
        <taxon>Spermatophyta</taxon>
        <taxon>Magnoliopsida</taxon>
        <taxon>eudicotyledons</taxon>
        <taxon>Gunneridae</taxon>
        <taxon>Pentapetalae</taxon>
        <taxon>rosids</taxon>
        <taxon>malvids</taxon>
        <taxon>Brassicales</taxon>
        <taxon>Brassicaceae</taxon>
        <taxon>Camelineae</taxon>
        <taxon>Capsella</taxon>
    </lineage>
</organism>
<evidence type="ECO:0000313" key="13">
    <source>
        <dbReference type="Proteomes" id="UP000029121"/>
    </source>
</evidence>
<feature type="chain" id="PRO_5004342209" description="Bifunctional inhibitor/plant lipid transfer protein/seed storage helical domain-containing protein" evidence="10">
    <location>
        <begin position="25"/>
        <end position="154"/>
    </location>
</feature>
<comment type="similarity">
    <text evidence="2">Belongs to the plant LTP family.</text>
</comment>
<dbReference type="InterPro" id="IPR036312">
    <property type="entry name" value="Bifun_inhib/LTP/seed_sf"/>
</dbReference>
<protein>
    <recommendedName>
        <fullName evidence="11">Bifunctional inhibitor/plant lipid transfer protein/seed storage helical domain-containing protein</fullName>
    </recommendedName>
</protein>
<keyword evidence="8" id="KW-0325">Glycoprotein</keyword>